<name>A0A380WJL1_AMIAI</name>
<keyword evidence="1" id="KW-0812">Transmembrane</keyword>
<organism evidence="2 3">
    <name type="scientific">Aminobacter aminovorans</name>
    <name type="common">Chelatobacter heintzii</name>
    <dbReference type="NCBI Taxonomy" id="83263"/>
    <lineage>
        <taxon>Bacteria</taxon>
        <taxon>Pseudomonadati</taxon>
        <taxon>Pseudomonadota</taxon>
        <taxon>Alphaproteobacteria</taxon>
        <taxon>Hyphomicrobiales</taxon>
        <taxon>Phyllobacteriaceae</taxon>
        <taxon>Aminobacter</taxon>
    </lineage>
</organism>
<feature type="transmembrane region" description="Helical" evidence="1">
    <location>
        <begin position="91"/>
        <end position="111"/>
    </location>
</feature>
<dbReference type="OrthoDB" id="7063294at2"/>
<dbReference type="AlphaFoldDB" id="A0A380WJL1"/>
<feature type="transmembrane region" description="Helical" evidence="1">
    <location>
        <begin position="34"/>
        <end position="55"/>
    </location>
</feature>
<accession>A0A380WJL1</accession>
<gene>
    <name evidence="2" type="ORF">NCTC10684_02396</name>
</gene>
<evidence type="ECO:0000313" key="2">
    <source>
        <dbReference type="EMBL" id="SUU89163.1"/>
    </source>
</evidence>
<keyword evidence="1" id="KW-1133">Transmembrane helix</keyword>
<protein>
    <submittedName>
        <fullName evidence="2">Uncharacterized protein</fullName>
    </submittedName>
</protein>
<dbReference type="EMBL" id="UFSM01000001">
    <property type="protein sequence ID" value="SUU89163.1"/>
    <property type="molecule type" value="Genomic_DNA"/>
</dbReference>
<evidence type="ECO:0000256" key="1">
    <source>
        <dbReference type="SAM" id="Phobius"/>
    </source>
</evidence>
<keyword evidence="1" id="KW-0472">Membrane</keyword>
<evidence type="ECO:0000313" key="3">
    <source>
        <dbReference type="Proteomes" id="UP000254701"/>
    </source>
</evidence>
<dbReference type="Proteomes" id="UP000254701">
    <property type="component" value="Unassembled WGS sequence"/>
</dbReference>
<dbReference type="RefSeq" id="WP_131922440.1">
    <property type="nucleotide sequence ID" value="NZ_BAAAVY010000002.1"/>
</dbReference>
<sequence length="184" mass="20290">MTTEMGFEDPRTSRITASNVNGETVLRVPPSRNAFALAFLFVWLGGWTAGGVMAFNQLGVAQGGAQGFLLFWLCAWALGWIGAAGTLVWQVFGAELIGATSVALTHSYRLFFWSRTRRFNPASIRKLRWKEGNGSQWNRHGDPSSVAFDYGAKTIQMAKGVDSGEGEYIVNTLRQRLGLERARP</sequence>
<proteinExistence type="predicted"/>
<feature type="transmembrane region" description="Helical" evidence="1">
    <location>
        <begin position="67"/>
        <end position="85"/>
    </location>
</feature>
<reference evidence="2 3" key="1">
    <citation type="submission" date="2018-06" db="EMBL/GenBank/DDBJ databases">
        <authorList>
            <consortium name="Pathogen Informatics"/>
            <person name="Doyle S."/>
        </authorList>
    </citation>
    <scope>NUCLEOTIDE SEQUENCE [LARGE SCALE GENOMIC DNA]</scope>
    <source>
        <strain evidence="2 3">NCTC10684</strain>
    </source>
</reference>